<dbReference type="AlphaFoldDB" id="A0A2R9SME3"/>
<sequence length="111" mass="12802">MHSPHAKQPGSKPPSPRGIRRACSKELYRTTKRLKLYIPPESLKQGEELYYRKVIGNLIWIHDNHSNKKLLCEWWEKEVCSELAELWDGPGTPVGFRVPGCFWRVAPAAFS</sequence>
<feature type="region of interest" description="Disordered" evidence="1">
    <location>
        <begin position="1"/>
        <end position="20"/>
    </location>
</feature>
<protein>
    <submittedName>
        <fullName evidence="2">Uncharacterized protein</fullName>
    </submittedName>
</protein>
<organism evidence="2 3">
    <name type="scientific">Paenibacillus vortex V453</name>
    <dbReference type="NCBI Taxonomy" id="715225"/>
    <lineage>
        <taxon>Bacteria</taxon>
        <taxon>Bacillati</taxon>
        <taxon>Bacillota</taxon>
        <taxon>Bacilli</taxon>
        <taxon>Bacillales</taxon>
        <taxon>Paenibacillaceae</taxon>
        <taxon>Paenibacillus</taxon>
    </lineage>
</organism>
<proteinExistence type="predicted"/>
<dbReference type="Proteomes" id="UP000003094">
    <property type="component" value="Unassembled WGS sequence"/>
</dbReference>
<dbReference type="KEGG" id="pvo:PVOR_29918"/>
<comment type="caution">
    <text evidence="2">The sequence shown here is derived from an EMBL/GenBank/DDBJ whole genome shotgun (WGS) entry which is preliminary data.</text>
</comment>
<accession>A0A2R9SME3</accession>
<keyword evidence="3" id="KW-1185">Reference proteome</keyword>
<evidence type="ECO:0000313" key="2">
    <source>
        <dbReference type="EMBL" id="EFU38523.1"/>
    </source>
</evidence>
<reference evidence="2 3" key="1">
    <citation type="journal article" date="2010" name="BMC Genomics">
        <title>Genome sequence of the pattern forming Paenibacillus vortex bacterium reveals potential for thriving in complex environments.</title>
        <authorList>
            <person name="Sirota-Madi A."/>
            <person name="Olender T."/>
            <person name="Helman Y."/>
            <person name="Ingham C."/>
            <person name="Brainis I."/>
            <person name="Roth D."/>
            <person name="Hagi E."/>
            <person name="Brodsky L."/>
            <person name="Leshkowitz D."/>
            <person name="Galatenko V."/>
            <person name="Nikolaev V."/>
            <person name="Mugasimangalam R.C."/>
            <person name="Bransburg-Zabary S."/>
            <person name="Gutnick D.L."/>
            <person name="Lancet D."/>
            <person name="Ben-Jacob E."/>
        </authorList>
    </citation>
    <scope>NUCLEOTIDE SEQUENCE [LARGE SCALE GENOMIC DNA]</scope>
    <source>
        <strain evidence="2 3">V453</strain>
    </source>
</reference>
<evidence type="ECO:0000256" key="1">
    <source>
        <dbReference type="SAM" id="MobiDB-lite"/>
    </source>
</evidence>
<evidence type="ECO:0000313" key="3">
    <source>
        <dbReference type="Proteomes" id="UP000003094"/>
    </source>
</evidence>
<dbReference type="EMBL" id="ADHJ01000052">
    <property type="protein sequence ID" value="EFU38523.1"/>
    <property type="molecule type" value="Genomic_DNA"/>
</dbReference>
<name>A0A2R9SME3_9BACL</name>
<gene>
    <name evidence="2" type="ORF">PVOR_29918</name>
</gene>